<dbReference type="EMBL" id="OZ075134">
    <property type="protein sequence ID" value="CAL4994976.1"/>
    <property type="molecule type" value="Genomic_DNA"/>
</dbReference>
<dbReference type="PANTHER" id="PTHR33074">
    <property type="entry name" value="EXPRESSED PROTEIN-RELATED"/>
    <property type="match status" value="1"/>
</dbReference>
<feature type="domain" description="DUF1618" evidence="2">
    <location>
        <begin position="283"/>
        <end position="421"/>
    </location>
</feature>
<feature type="compositionally biased region" description="Acidic residues" evidence="1">
    <location>
        <begin position="112"/>
        <end position="129"/>
    </location>
</feature>
<evidence type="ECO:0000256" key="1">
    <source>
        <dbReference type="SAM" id="MobiDB-lite"/>
    </source>
</evidence>
<keyword evidence="4" id="KW-1185">Reference proteome</keyword>
<dbReference type="PANTHER" id="PTHR33074:SF76">
    <property type="entry name" value="OS11G0569701 PROTEIN"/>
    <property type="match status" value="1"/>
</dbReference>
<dbReference type="AlphaFoldDB" id="A0ABC9B5H3"/>
<name>A0ABC9B5H3_9POAL</name>
<evidence type="ECO:0000259" key="2">
    <source>
        <dbReference type="Pfam" id="PF07762"/>
    </source>
</evidence>
<dbReference type="Proteomes" id="UP001497457">
    <property type="component" value="Chromosome 24b"/>
</dbReference>
<proteinExistence type="predicted"/>
<dbReference type="InterPro" id="IPR011676">
    <property type="entry name" value="DUF1618"/>
</dbReference>
<protein>
    <recommendedName>
        <fullName evidence="2">DUF1618 domain-containing protein</fullName>
    </recommendedName>
</protein>
<accession>A0ABC9B5H3</accession>
<reference evidence="3" key="1">
    <citation type="submission" date="2024-10" db="EMBL/GenBank/DDBJ databases">
        <authorList>
            <person name="Ryan C."/>
        </authorList>
    </citation>
    <scope>NUCLEOTIDE SEQUENCE [LARGE SCALE GENOMIC DNA]</scope>
</reference>
<evidence type="ECO:0000313" key="3">
    <source>
        <dbReference type="EMBL" id="CAL4994976.1"/>
    </source>
</evidence>
<feature type="region of interest" description="Disordered" evidence="1">
    <location>
        <begin position="108"/>
        <end position="129"/>
    </location>
</feature>
<organism evidence="3 4">
    <name type="scientific">Urochloa decumbens</name>
    <dbReference type="NCBI Taxonomy" id="240449"/>
    <lineage>
        <taxon>Eukaryota</taxon>
        <taxon>Viridiplantae</taxon>
        <taxon>Streptophyta</taxon>
        <taxon>Embryophyta</taxon>
        <taxon>Tracheophyta</taxon>
        <taxon>Spermatophyta</taxon>
        <taxon>Magnoliopsida</taxon>
        <taxon>Liliopsida</taxon>
        <taxon>Poales</taxon>
        <taxon>Poaceae</taxon>
        <taxon>PACMAD clade</taxon>
        <taxon>Panicoideae</taxon>
        <taxon>Panicodae</taxon>
        <taxon>Paniceae</taxon>
        <taxon>Melinidinae</taxon>
        <taxon>Urochloa</taxon>
    </lineage>
</organism>
<gene>
    <name evidence="3" type="ORF">URODEC1_LOCUS62160</name>
</gene>
<evidence type="ECO:0000313" key="4">
    <source>
        <dbReference type="Proteomes" id="UP001497457"/>
    </source>
</evidence>
<sequence length="478" mass="53822">MLRYLGLSCFRCRPSIVALRWIHHATILLESHVLHDSPLAATEGPAGSVLLNRYGIRMDESFVADPNTVAYCRTYTGKHLCVSFKRAPPPASSFFFYDFPDSVPGLEKDDAHDDCEDDSEGEESEEEEVDVDKLDIIVVASHGDAALLKMTHRSCSYFEALLYRVGSATSPATMSLLPDRDFLTKTEQNYISPEIRYIVHSGTIGLLRRGDDDVMLVEPDLMYDRDAQRYMAEFCLLRHGMSQWELKEPVHIIQDEGGQGIEQLHPRSSRNIIIPLGDRFLCWVNFESGFLLCDMADEESPKVRYVPLPPGVCWDPKGYERDMSIKHSMNMGAAGPSAVRFVSIDPRCCCGGTGKSTCVHSRYAFTINTWLMNISIEEPLTWVKDGEIDCEEIWRLPGYEGLPQANPMCPVVCLDNSNVVCLLVSNYALVSSYEDRKLWMIQLNIKTKLLSVVPYNDDRWGAYDHLPVSLHSSLANTG</sequence>
<dbReference type="Pfam" id="PF07762">
    <property type="entry name" value="DUF1618"/>
    <property type="match status" value="1"/>
</dbReference>